<reference evidence="1 2" key="2">
    <citation type="submission" date="2015-10" db="EMBL/GenBank/DDBJ databases">
        <title>Draft Genome Sequence of Prosthecomicrobium hirschii ATCC 27832.</title>
        <authorList>
            <person name="Daniel J."/>
            <person name="Givan S.A."/>
            <person name="Brun Y.V."/>
            <person name="Brown P.J."/>
        </authorList>
    </citation>
    <scope>NUCLEOTIDE SEQUENCE [LARGE SCALE GENOMIC DNA]</scope>
    <source>
        <strain evidence="1 2">16</strain>
    </source>
</reference>
<evidence type="ECO:0000313" key="1">
    <source>
        <dbReference type="EMBL" id="KPL50682.1"/>
    </source>
</evidence>
<keyword evidence="2" id="KW-1185">Reference proteome</keyword>
<proteinExistence type="predicted"/>
<dbReference type="AlphaFoldDB" id="A0A0P6VFA8"/>
<accession>A0A0P6VFA8</accession>
<evidence type="ECO:0000313" key="2">
    <source>
        <dbReference type="Proteomes" id="UP000048984"/>
    </source>
</evidence>
<name>A0A0P6VFA8_9HYPH</name>
<reference evidence="1 2" key="1">
    <citation type="submission" date="2015-09" db="EMBL/GenBank/DDBJ databases">
        <authorList>
            <person name="Jackson K.R."/>
            <person name="Lunt B.L."/>
            <person name="Fisher J.N.B."/>
            <person name="Gardner A.V."/>
            <person name="Bailey M.E."/>
            <person name="Deus L.M."/>
            <person name="Earl A.S."/>
            <person name="Gibby P.D."/>
            <person name="Hartmann K.A."/>
            <person name="Liu J.E."/>
            <person name="Manci A.M."/>
            <person name="Nielsen D.A."/>
            <person name="Solomon M.B."/>
            <person name="Breakwell D.P."/>
            <person name="Burnett S.H."/>
            <person name="Grose J.H."/>
        </authorList>
    </citation>
    <scope>NUCLEOTIDE SEQUENCE [LARGE SCALE GENOMIC DNA]</scope>
    <source>
        <strain evidence="1 2">16</strain>
    </source>
</reference>
<protein>
    <submittedName>
        <fullName evidence="1">Uncharacterized protein</fullName>
    </submittedName>
</protein>
<gene>
    <name evidence="1" type="ORF">ABB55_28390</name>
</gene>
<dbReference type="EMBL" id="LJYW01000005">
    <property type="protein sequence ID" value="KPL50682.1"/>
    <property type="molecule type" value="Genomic_DNA"/>
</dbReference>
<dbReference type="Proteomes" id="UP000048984">
    <property type="component" value="Unassembled WGS sequence"/>
</dbReference>
<organism evidence="1 2">
    <name type="scientific">Prosthecodimorpha hirschii</name>
    <dbReference type="NCBI Taxonomy" id="665126"/>
    <lineage>
        <taxon>Bacteria</taxon>
        <taxon>Pseudomonadati</taxon>
        <taxon>Pseudomonadota</taxon>
        <taxon>Alphaproteobacteria</taxon>
        <taxon>Hyphomicrobiales</taxon>
        <taxon>Ancalomicrobiaceae</taxon>
        <taxon>Prosthecodimorpha</taxon>
    </lineage>
</organism>
<comment type="caution">
    <text evidence="1">The sequence shown here is derived from an EMBL/GenBank/DDBJ whole genome shotgun (WGS) entry which is preliminary data.</text>
</comment>
<sequence length="123" mass="13411">MGDYGHTDETKVYFVRIKDTGAGVGIFWADWSGLDLLIQNRVDPWKCEAAEIGRWVQPSGGILFAHGPVLHEGIVENPGPHLCMLTSGLAQLLFENGQGDDPTPLDFEPLHVSTPIRVSKSGD</sequence>
<dbReference type="RefSeq" id="WP_054362446.1">
    <property type="nucleotide sequence ID" value="NZ_LJYW01000005.1"/>
</dbReference>